<protein>
    <recommendedName>
        <fullName evidence="3">tetrahydrofolate synthase</fullName>
        <ecNumber evidence="3">6.3.2.17</ecNumber>
    </recommendedName>
    <alternativeName>
        <fullName evidence="9">Tetrahydrofolylpolyglutamate synthase</fullName>
    </alternativeName>
</protein>
<dbReference type="SUPFAM" id="SSF53623">
    <property type="entry name" value="MurD-like peptide ligases, catalytic domain"/>
    <property type="match status" value="1"/>
</dbReference>
<dbReference type="Proteomes" id="UP000261011">
    <property type="component" value="Unassembled WGS sequence"/>
</dbReference>
<dbReference type="InterPro" id="IPR018109">
    <property type="entry name" value="Folylpolyglutamate_synth_CS"/>
</dbReference>
<gene>
    <name evidence="14" type="ORF">DXA39_06855</name>
</gene>
<dbReference type="FunFam" id="3.40.1190.10:FF:000011">
    <property type="entry name" value="Folylpolyglutamate synthase/dihydrofolate synthase"/>
    <property type="match status" value="1"/>
</dbReference>
<evidence type="ECO:0000256" key="8">
    <source>
        <dbReference type="ARBA" id="ARBA00022842"/>
    </source>
</evidence>
<keyword evidence="7 11" id="KW-0067">ATP-binding</keyword>
<comment type="similarity">
    <text evidence="2 11">Belongs to the folylpolyglutamate synthase family.</text>
</comment>
<dbReference type="InterPro" id="IPR001645">
    <property type="entry name" value="Folylpolyglutamate_synth"/>
</dbReference>
<dbReference type="GO" id="GO:0046872">
    <property type="term" value="F:metal ion binding"/>
    <property type="evidence" value="ECO:0007669"/>
    <property type="project" value="UniProtKB-KW"/>
</dbReference>
<dbReference type="Gene3D" id="3.40.1190.10">
    <property type="entry name" value="Mur-like, catalytic domain"/>
    <property type="match status" value="1"/>
</dbReference>
<feature type="domain" description="Mur ligase C-terminal" evidence="12">
    <location>
        <begin position="288"/>
        <end position="406"/>
    </location>
</feature>
<dbReference type="InterPro" id="IPR036615">
    <property type="entry name" value="Mur_ligase_C_dom_sf"/>
</dbReference>
<evidence type="ECO:0000313" key="15">
    <source>
        <dbReference type="Proteomes" id="UP000261011"/>
    </source>
</evidence>
<evidence type="ECO:0000256" key="10">
    <source>
        <dbReference type="ARBA" id="ARBA00047493"/>
    </source>
</evidence>
<dbReference type="Pfam" id="PF02875">
    <property type="entry name" value="Mur_ligase_C"/>
    <property type="match status" value="1"/>
</dbReference>
<evidence type="ECO:0000256" key="9">
    <source>
        <dbReference type="ARBA" id="ARBA00030592"/>
    </source>
</evidence>
<dbReference type="GO" id="GO:0005524">
    <property type="term" value="F:ATP binding"/>
    <property type="evidence" value="ECO:0007669"/>
    <property type="project" value="UniProtKB-KW"/>
</dbReference>
<feature type="domain" description="Mur ligase central" evidence="13">
    <location>
        <begin position="42"/>
        <end position="262"/>
    </location>
</feature>
<name>A0A3E2TGV7_9FIRM</name>
<dbReference type="PROSITE" id="PS01012">
    <property type="entry name" value="FOLYLPOLYGLU_SYNT_2"/>
    <property type="match status" value="1"/>
</dbReference>
<evidence type="ECO:0000256" key="7">
    <source>
        <dbReference type="ARBA" id="ARBA00022840"/>
    </source>
</evidence>
<dbReference type="SUPFAM" id="SSF53244">
    <property type="entry name" value="MurD-like peptide ligases, peptide-binding domain"/>
    <property type="match status" value="1"/>
</dbReference>
<accession>A0A3E2TGV7</accession>
<dbReference type="PIRSF" id="PIRSF001563">
    <property type="entry name" value="Folylpolyglu_synth"/>
    <property type="match status" value="1"/>
</dbReference>
<evidence type="ECO:0000256" key="6">
    <source>
        <dbReference type="ARBA" id="ARBA00022741"/>
    </source>
</evidence>
<dbReference type="NCBIfam" id="TIGR01499">
    <property type="entry name" value="folC"/>
    <property type="match status" value="1"/>
</dbReference>
<dbReference type="GO" id="GO:0004326">
    <property type="term" value="F:tetrahydrofolylpolyglutamate synthase activity"/>
    <property type="evidence" value="ECO:0007669"/>
    <property type="project" value="UniProtKB-EC"/>
</dbReference>
<organism evidence="14 15">
    <name type="scientific">Anaerococcus nagyae</name>
    <dbReference type="NCBI Taxonomy" id="1755241"/>
    <lineage>
        <taxon>Bacteria</taxon>
        <taxon>Bacillati</taxon>
        <taxon>Bacillota</taxon>
        <taxon>Tissierellia</taxon>
        <taxon>Tissierellales</taxon>
        <taxon>Peptoniphilaceae</taxon>
        <taxon>Anaerococcus</taxon>
    </lineage>
</organism>
<evidence type="ECO:0000259" key="12">
    <source>
        <dbReference type="Pfam" id="PF02875"/>
    </source>
</evidence>
<keyword evidence="5" id="KW-0479">Metal-binding</keyword>
<sequence>MTEATNYILNRGTSKGVHTLDKIRLLLEEFDNPQDKIQTIHIAGTNGKGSTTKMLAKALASKNKTATFTSPYIRRINEAIAINECNISDDEFVDLVKRLKKPIEMLDNKGYYLSYFEVLTAMAYIYFYEQKVDVAIIETGLGGLLDSTNIIKKPLASVITTISMDHMNILGDSIEEIAYQKAGIIKENCPVFIYPNDSVAMGVFSKKVEDTNSSSFTFSKDEIEIKQADDKANIFDFRNYKDVKLKLLGKHQIYNACLALLILDYFKKDFNIDEKIIKDALENTENIGRLTTISSNPRVIVDGSHNKEAIDALIDTLKSFSYEKLIIGFSVLNDKDYEYIIRRLSKIADELIVTSIDNPRAFDFDELSDITKEKFKAAITIEDNKKAYEYSKNICGRNDLVLWCGSLYLISDIINYQSED</sequence>
<keyword evidence="8" id="KW-0460">Magnesium</keyword>
<dbReference type="OrthoDB" id="9809356at2"/>
<evidence type="ECO:0000256" key="2">
    <source>
        <dbReference type="ARBA" id="ARBA00008276"/>
    </source>
</evidence>
<evidence type="ECO:0000256" key="4">
    <source>
        <dbReference type="ARBA" id="ARBA00022598"/>
    </source>
</evidence>
<dbReference type="PANTHER" id="PTHR11136:SF0">
    <property type="entry name" value="DIHYDROFOLATE SYNTHETASE-RELATED"/>
    <property type="match status" value="1"/>
</dbReference>
<dbReference type="InterPro" id="IPR036565">
    <property type="entry name" value="Mur-like_cat_sf"/>
</dbReference>
<evidence type="ECO:0000256" key="3">
    <source>
        <dbReference type="ARBA" id="ARBA00013025"/>
    </source>
</evidence>
<dbReference type="GO" id="GO:0005737">
    <property type="term" value="C:cytoplasm"/>
    <property type="evidence" value="ECO:0007669"/>
    <property type="project" value="TreeGrafter"/>
</dbReference>
<dbReference type="GO" id="GO:0008841">
    <property type="term" value="F:dihydrofolate synthase activity"/>
    <property type="evidence" value="ECO:0007669"/>
    <property type="project" value="TreeGrafter"/>
</dbReference>
<evidence type="ECO:0000256" key="1">
    <source>
        <dbReference type="ARBA" id="ARBA00001946"/>
    </source>
</evidence>
<reference evidence="14 15" key="1">
    <citation type="submission" date="2018-08" db="EMBL/GenBank/DDBJ databases">
        <title>A genome reference for cultivated species of the human gut microbiota.</title>
        <authorList>
            <person name="Zou Y."/>
            <person name="Xue W."/>
            <person name="Luo G."/>
        </authorList>
    </citation>
    <scope>NUCLEOTIDE SEQUENCE [LARGE SCALE GENOMIC DNA]</scope>
    <source>
        <strain evidence="14 15">OF01-3</strain>
    </source>
</reference>
<keyword evidence="4 11" id="KW-0436">Ligase</keyword>
<dbReference type="Pfam" id="PF08245">
    <property type="entry name" value="Mur_ligase_M"/>
    <property type="match status" value="1"/>
</dbReference>
<dbReference type="AlphaFoldDB" id="A0A3E2TGV7"/>
<dbReference type="PANTHER" id="PTHR11136">
    <property type="entry name" value="FOLYLPOLYGLUTAMATE SYNTHASE-RELATED"/>
    <property type="match status" value="1"/>
</dbReference>
<dbReference type="EC" id="6.3.2.17" evidence="3"/>
<comment type="catalytic activity">
    <reaction evidence="10">
        <text>(6S)-5,6,7,8-tetrahydrofolyl-(gamma-L-Glu)(n) + L-glutamate + ATP = (6S)-5,6,7,8-tetrahydrofolyl-(gamma-L-Glu)(n+1) + ADP + phosphate + H(+)</text>
        <dbReference type="Rhea" id="RHEA:10580"/>
        <dbReference type="Rhea" id="RHEA-COMP:14738"/>
        <dbReference type="Rhea" id="RHEA-COMP:14740"/>
        <dbReference type="ChEBI" id="CHEBI:15378"/>
        <dbReference type="ChEBI" id="CHEBI:29985"/>
        <dbReference type="ChEBI" id="CHEBI:30616"/>
        <dbReference type="ChEBI" id="CHEBI:43474"/>
        <dbReference type="ChEBI" id="CHEBI:141005"/>
        <dbReference type="ChEBI" id="CHEBI:456216"/>
        <dbReference type="EC" id="6.3.2.17"/>
    </reaction>
</comment>
<comment type="caution">
    <text evidence="14">The sequence shown here is derived from an EMBL/GenBank/DDBJ whole genome shotgun (WGS) entry which is preliminary data.</text>
</comment>
<dbReference type="EMBL" id="QVEU01000005">
    <property type="protein sequence ID" value="RGB75546.1"/>
    <property type="molecule type" value="Genomic_DNA"/>
</dbReference>
<keyword evidence="6 11" id="KW-0547">Nucleotide-binding</keyword>
<evidence type="ECO:0000259" key="13">
    <source>
        <dbReference type="Pfam" id="PF08245"/>
    </source>
</evidence>
<evidence type="ECO:0000313" key="14">
    <source>
        <dbReference type="EMBL" id="RGB75546.1"/>
    </source>
</evidence>
<dbReference type="InterPro" id="IPR004101">
    <property type="entry name" value="Mur_ligase_C"/>
</dbReference>
<dbReference type="InterPro" id="IPR013221">
    <property type="entry name" value="Mur_ligase_cen"/>
</dbReference>
<evidence type="ECO:0000256" key="11">
    <source>
        <dbReference type="PIRNR" id="PIRNR001563"/>
    </source>
</evidence>
<proteinExistence type="inferred from homology"/>
<dbReference type="Gene3D" id="3.90.190.20">
    <property type="entry name" value="Mur ligase, C-terminal domain"/>
    <property type="match status" value="1"/>
</dbReference>
<keyword evidence="15" id="KW-1185">Reference proteome</keyword>
<evidence type="ECO:0000256" key="5">
    <source>
        <dbReference type="ARBA" id="ARBA00022723"/>
    </source>
</evidence>
<comment type="cofactor">
    <cofactor evidence="1">
        <name>Mg(2+)</name>
        <dbReference type="ChEBI" id="CHEBI:18420"/>
    </cofactor>
</comment>